<feature type="domain" description="HNH nuclease" evidence="2">
    <location>
        <begin position="52"/>
        <end position="99"/>
    </location>
</feature>
<dbReference type="OrthoDB" id="4578716at2"/>
<keyword evidence="4" id="KW-1185">Reference proteome</keyword>
<dbReference type="AlphaFoldDB" id="A0A1B2HCV9"/>
<dbReference type="Gene3D" id="1.10.30.50">
    <property type="match status" value="1"/>
</dbReference>
<reference evidence="3 4" key="1">
    <citation type="submission" date="2016-07" db="EMBL/GenBank/DDBJ databases">
        <title>Complete genome sequence of the Lentzea guizhouensis DHS C013.</title>
        <authorList>
            <person name="Cao C."/>
        </authorList>
    </citation>
    <scope>NUCLEOTIDE SEQUENCE [LARGE SCALE GENOMIC DNA]</scope>
    <source>
        <strain evidence="3 4">DHS C013</strain>
    </source>
</reference>
<feature type="region of interest" description="Disordered" evidence="1">
    <location>
        <begin position="1"/>
        <end position="46"/>
    </location>
</feature>
<dbReference type="Proteomes" id="UP000093053">
    <property type="component" value="Chromosome"/>
</dbReference>
<dbReference type="STRING" id="1586287.BBK82_05060"/>
<dbReference type="RefSeq" id="WP_065913952.1">
    <property type="nucleotide sequence ID" value="NZ_CP016793.1"/>
</dbReference>
<dbReference type="GO" id="GO:0003676">
    <property type="term" value="F:nucleic acid binding"/>
    <property type="evidence" value="ECO:0007669"/>
    <property type="project" value="InterPro"/>
</dbReference>
<proteinExistence type="predicted"/>
<accession>A0A1B2HCV9</accession>
<organism evidence="3 4">
    <name type="scientific">Lentzea guizhouensis</name>
    <dbReference type="NCBI Taxonomy" id="1586287"/>
    <lineage>
        <taxon>Bacteria</taxon>
        <taxon>Bacillati</taxon>
        <taxon>Actinomycetota</taxon>
        <taxon>Actinomycetes</taxon>
        <taxon>Pseudonocardiales</taxon>
        <taxon>Pseudonocardiaceae</taxon>
        <taxon>Lentzea</taxon>
    </lineage>
</organism>
<evidence type="ECO:0000313" key="4">
    <source>
        <dbReference type="Proteomes" id="UP000093053"/>
    </source>
</evidence>
<dbReference type="InterPro" id="IPR002711">
    <property type="entry name" value="HNH"/>
</dbReference>
<dbReference type="Pfam" id="PF01844">
    <property type="entry name" value="HNH"/>
    <property type="match status" value="1"/>
</dbReference>
<dbReference type="KEGG" id="led:BBK82_05060"/>
<name>A0A1B2HCV9_9PSEU</name>
<gene>
    <name evidence="3" type="ORF">BBK82_05060</name>
</gene>
<dbReference type="CDD" id="cd00085">
    <property type="entry name" value="HNHc"/>
    <property type="match status" value="1"/>
</dbReference>
<sequence>MPSRARRRCTASGCPGFAGTSGRCEQHEIPRPRPQPKPRPSSTALGYDYRWRKKSEAYLRANPTCVACGRPSQHTDHIDGDRTNWEPDNLQPLCLSCHSRKTATHDGGFGNRRTPR</sequence>
<evidence type="ECO:0000259" key="2">
    <source>
        <dbReference type="SMART" id="SM00507"/>
    </source>
</evidence>
<dbReference type="InterPro" id="IPR003615">
    <property type="entry name" value="HNH_nuc"/>
</dbReference>
<dbReference type="SMART" id="SM00507">
    <property type="entry name" value="HNHc"/>
    <property type="match status" value="1"/>
</dbReference>
<evidence type="ECO:0000256" key="1">
    <source>
        <dbReference type="SAM" id="MobiDB-lite"/>
    </source>
</evidence>
<dbReference type="EMBL" id="CP016793">
    <property type="protein sequence ID" value="ANZ35542.1"/>
    <property type="molecule type" value="Genomic_DNA"/>
</dbReference>
<dbReference type="GO" id="GO:0008270">
    <property type="term" value="F:zinc ion binding"/>
    <property type="evidence" value="ECO:0007669"/>
    <property type="project" value="InterPro"/>
</dbReference>
<dbReference type="GO" id="GO:0004519">
    <property type="term" value="F:endonuclease activity"/>
    <property type="evidence" value="ECO:0007669"/>
    <property type="project" value="InterPro"/>
</dbReference>
<evidence type="ECO:0000313" key="3">
    <source>
        <dbReference type="EMBL" id="ANZ35542.1"/>
    </source>
</evidence>
<protein>
    <recommendedName>
        <fullName evidence="2">HNH nuclease domain-containing protein</fullName>
    </recommendedName>
</protein>